<dbReference type="PANTHER" id="PTHR30579:SF7">
    <property type="entry name" value="HTH-TYPE TRANSCRIPTIONAL REGULATOR LRHA-RELATED"/>
    <property type="match status" value="1"/>
</dbReference>
<evidence type="ECO:0000256" key="4">
    <source>
        <dbReference type="ARBA" id="ARBA00023163"/>
    </source>
</evidence>
<organism evidence="6 7">
    <name type="scientific">Tropicibacter naphthalenivorans</name>
    <dbReference type="NCBI Taxonomy" id="441103"/>
    <lineage>
        <taxon>Bacteria</taxon>
        <taxon>Pseudomonadati</taxon>
        <taxon>Pseudomonadota</taxon>
        <taxon>Alphaproteobacteria</taxon>
        <taxon>Rhodobacterales</taxon>
        <taxon>Roseobacteraceae</taxon>
        <taxon>Tropicibacter</taxon>
    </lineage>
</organism>
<proteinExistence type="inferred from homology"/>
<dbReference type="PANTHER" id="PTHR30579">
    <property type="entry name" value="TRANSCRIPTIONAL REGULATOR"/>
    <property type="match status" value="1"/>
</dbReference>
<dbReference type="Pfam" id="PF03466">
    <property type="entry name" value="LysR_substrate"/>
    <property type="match status" value="1"/>
</dbReference>
<dbReference type="AlphaFoldDB" id="A0A0P1GM22"/>
<dbReference type="OrthoDB" id="8097684at2"/>
<dbReference type="PRINTS" id="PR00039">
    <property type="entry name" value="HTHLYSR"/>
</dbReference>
<dbReference type="GO" id="GO:0003700">
    <property type="term" value="F:DNA-binding transcription factor activity"/>
    <property type="evidence" value="ECO:0007669"/>
    <property type="project" value="InterPro"/>
</dbReference>
<dbReference type="FunFam" id="1.10.10.10:FF:000001">
    <property type="entry name" value="LysR family transcriptional regulator"/>
    <property type="match status" value="1"/>
</dbReference>
<keyword evidence="4" id="KW-0804">Transcription</keyword>
<dbReference type="InterPro" id="IPR005119">
    <property type="entry name" value="LysR_subst-bd"/>
</dbReference>
<evidence type="ECO:0000313" key="6">
    <source>
        <dbReference type="EMBL" id="CUH76432.1"/>
    </source>
</evidence>
<dbReference type="InterPro" id="IPR000847">
    <property type="entry name" value="LysR_HTH_N"/>
</dbReference>
<dbReference type="SUPFAM" id="SSF46785">
    <property type="entry name" value="Winged helix' DNA-binding domain"/>
    <property type="match status" value="1"/>
</dbReference>
<protein>
    <submittedName>
        <fullName evidence="6">HTH-type transcriptional regulator YofA</fullName>
    </submittedName>
</protein>
<dbReference type="STRING" id="441103.TRN7648_00932"/>
<dbReference type="Pfam" id="PF00126">
    <property type="entry name" value="HTH_1"/>
    <property type="match status" value="1"/>
</dbReference>
<evidence type="ECO:0000256" key="2">
    <source>
        <dbReference type="ARBA" id="ARBA00023015"/>
    </source>
</evidence>
<accession>A0A0P1GM22</accession>
<evidence type="ECO:0000259" key="5">
    <source>
        <dbReference type="PROSITE" id="PS50931"/>
    </source>
</evidence>
<name>A0A0P1GM22_9RHOB</name>
<dbReference type="RefSeq" id="WP_058246484.1">
    <property type="nucleotide sequence ID" value="NZ_CYSE01000002.1"/>
</dbReference>
<dbReference type="EMBL" id="CYSE01000002">
    <property type="protein sequence ID" value="CUH76432.1"/>
    <property type="molecule type" value="Genomic_DNA"/>
</dbReference>
<dbReference type="InterPro" id="IPR050176">
    <property type="entry name" value="LTTR"/>
</dbReference>
<comment type="similarity">
    <text evidence="1">Belongs to the LysR transcriptional regulatory family.</text>
</comment>
<feature type="domain" description="HTH lysR-type" evidence="5">
    <location>
        <begin position="4"/>
        <end position="61"/>
    </location>
</feature>
<gene>
    <name evidence="6" type="primary">yofA_1</name>
    <name evidence="6" type="ORF">TRN7648_00932</name>
</gene>
<sequence>MRNLDLTALRSFVAVAESGGVTRAAGFLNLTQSAVSMQLKRLEELLGQKVLERSGRGVVLTPAGVQLLGYAQRMIELNDEIYTKLTDQSWEGQVVLGVPHDIVYPVIPEVLKRMGRSHPRVQVELISSSSNRLKAQFARGEVDVILTTEADVGNGGETLAEVPLRWVSAPDGIAFKQRPLRLAFCSFCAFRDPATSALDRADVPWEMAVHSDNDQAIDASVSADLAVTASLEGHASGNLVHVDIAALPELGMQKINLYLGSARHPAVHAIADYLRQGFGKLQQAKGAQTPTSGPMQLIG</sequence>
<keyword evidence="3" id="KW-0238">DNA-binding</keyword>
<dbReference type="SUPFAM" id="SSF53850">
    <property type="entry name" value="Periplasmic binding protein-like II"/>
    <property type="match status" value="1"/>
</dbReference>
<dbReference type="InterPro" id="IPR036388">
    <property type="entry name" value="WH-like_DNA-bd_sf"/>
</dbReference>
<evidence type="ECO:0000313" key="7">
    <source>
        <dbReference type="Proteomes" id="UP000054935"/>
    </source>
</evidence>
<keyword evidence="7" id="KW-1185">Reference proteome</keyword>
<dbReference type="Gene3D" id="3.40.190.10">
    <property type="entry name" value="Periplasmic binding protein-like II"/>
    <property type="match status" value="2"/>
</dbReference>
<dbReference type="GO" id="GO:0003677">
    <property type="term" value="F:DNA binding"/>
    <property type="evidence" value="ECO:0007669"/>
    <property type="project" value="UniProtKB-KW"/>
</dbReference>
<evidence type="ECO:0000256" key="1">
    <source>
        <dbReference type="ARBA" id="ARBA00009437"/>
    </source>
</evidence>
<evidence type="ECO:0000256" key="3">
    <source>
        <dbReference type="ARBA" id="ARBA00023125"/>
    </source>
</evidence>
<dbReference type="PROSITE" id="PS50931">
    <property type="entry name" value="HTH_LYSR"/>
    <property type="match status" value="1"/>
</dbReference>
<keyword evidence="2" id="KW-0805">Transcription regulation</keyword>
<dbReference type="InterPro" id="IPR036390">
    <property type="entry name" value="WH_DNA-bd_sf"/>
</dbReference>
<dbReference type="Proteomes" id="UP000054935">
    <property type="component" value="Unassembled WGS sequence"/>
</dbReference>
<dbReference type="Gene3D" id="1.10.10.10">
    <property type="entry name" value="Winged helix-like DNA-binding domain superfamily/Winged helix DNA-binding domain"/>
    <property type="match status" value="1"/>
</dbReference>
<reference evidence="6 7" key="1">
    <citation type="submission" date="2015-09" db="EMBL/GenBank/DDBJ databases">
        <authorList>
            <consortium name="Swine Surveillance"/>
        </authorList>
    </citation>
    <scope>NUCLEOTIDE SEQUENCE [LARGE SCALE GENOMIC DNA]</scope>
    <source>
        <strain evidence="6 7">CECT 7648</strain>
    </source>
</reference>